<proteinExistence type="predicted"/>
<reference evidence="3" key="1">
    <citation type="submission" date="2021-01" db="UniProtKB">
        <authorList>
            <consortium name="EnsemblMetazoa"/>
        </authorList>
    </citation>
    <scope>IDENTIFICATION</scope>
</reference>
<feature type="region of interest" description="Disordered" evidence="2">
    <location>
        <begin position="1"/>
        <end position="40"/>
    </location>
</feature>
<dbReference type="GeneID" id="136824912"/>
<evidence type="ECO:0000313" key="3">
    <source>
        <dbReference type="EnsemblMetazoa" id="CLYHEMP010912.1"/>
    </source>
</evidence>
<feature type="compositionally biased region" description="Basic and acidic residues" evidence="2">
    <location>
        <begin position="20"/>
        <end position="29"/>
    </location>
</feature>
<organism evidence="3 4">
    <name type="scientific">Clytia hemisphaerica</name>
    <dbReference type="NCBI Taxonomy" id="252671"/>
    <lineage>
        <taxon>Eukaryota</taxon>
        <taxon>Metazoa</taxon>
        <taxon>Cnidaria</taxon>
        <taxon>Hydrozoa</taxon>
        <taxon>Hydroidolina</taxon>
        <taxon>Leptothecata</taxon>
        <taxon>Obeliida</taxon>
        <taxon>Clytiidae</taxon>
        <taxon>Clytia</taxon>
    </lineage>
</organism>
<name>A0A7M5VFI5_9CNID</name>
<keyword evidence="4" id="KW-1185">Reference proteome</keyword>
<evidence type="ECO:0000256" key="2">
    <source>
        <dbReference type="SAM" id="MobiDB-lite"/>
    </source>
</evidence>
<evidence type="ECO:0000256" key="1">
    <source>
        <dbReference type="SAM" id="Coils"/>
    </source>
</evidence>
<accession>A0A7M5VFI5</accession>
<dbReference type="AlphaFoldDB" id="A0A7M5VFI5"/>
<dbReference type="RefSeq" id="XP_066937003.1">
    <property type="nucleotide sequence ID" value="XM_067080902.1"/>
</dbReference>
<sequence>MEYETVGTRTNNNIGLVAKKKSENDPQSKEEEEEEEEIYQDMDGLRGDCVSSGQSKKVTYINYTSRDVIDEEENPYVIMTSALDDENEQEDLYDTIPSIINRLNTMPSLSKNVDEKIETRRRRYTTDAVFRPRIENILHRELPPCPPPPVPTYAHETDKDNKFYEIVDNDSDLYETIEHVKNSSLSSPVDNDCAFYEPILCNENLRNLSEEERYLSLIEIQDERQLTKVCERKPTGKRVRGMHRWSDSVLPITTNGNNNLPTTILEMFRSLTKDERDHRLQNIHRTSRRRSTSILRATRSNEDSKACKNDLNNNNNSIREEIENYEQTTTKTKNLIRELSLEDKNDNKSFTKGRKTSNSDCENEIKTFSFGPLSL</sequence>
<dbReference type="Proteomes" id="UP000594262">
    <property type="component" value="Unplaced"/>
</dbReference>
<dbReference type="EnsemblMetazoa" id="CLYHEMT010912.1">
    <property type="protein sequence ID" value="CLYHEMP010912.1"/>
    <property type="gene ID" value="CLYHEMG010912"/>
</dbReference>
<keyword evidence="1" id="KW-0175">Coiled coil</keyword>
<evidence type="ECO:0000313" key="4">
    <source>
        <dbReference type="Proteomes" id="UP000594262"/>
    </source>
</evidence>
<feature type="compositionally biased region" description="Acidic residues" evidence="2">
    <location>
        <begin position="30"/>
        <end position="40"/>
    </location>
</feature>
<protein>
    <submittedName>
        <fullName evidence="3">Uncharacterized protein</fullName>
    </submittedName>
</protein>
<feature type="coiled-coil region" evidence="1">
    <location>
        <begin position="308"/>
        <end position="342"/>
    </location>
</feature>